<dbReference type="AlphaFoldDB" id="A0A0K0X8U7"/>
<dbReference type="STRING" id="134601.AFA91_20150"/>
<reference evidence="5 6" key="1">
    <citation type="submission" date="2015-07" db="EMBL/GenBank/DDBJ databases">
        <title>Complete genome sequence of Mycobacterium goodii X7B, a facultative thermophilic biodesulfurizing bacterium.</title>
        <authorList>
            <person name="Yu B."/>
            <person name="Li F."/>
            <person name="Xu P."/>
        </authorList>
    </citation>
    <scope>NUCLEOTIDE SEQUENCE [LARGE SCALE GENOMIC DNA]</scope>
    <source>
        <strain evidence="5 6">X7B</strain>
    </source>
</reference>
<dbReference type="InterPro" id="IPR029045">
    <property type="entry name" value="ClpP/crotonase-like_dom_sf"/>
</dbReference>
<feature type="domain" description="Enoyl-CoA hydratase/isomerase" evidence="4">
    <location>
        <begin position="20"/>
        <end position="348"/>
    </location>
</feature>
<dbReference type="InterPro" id="IPR045004">
    <property type="entry name" value="ECH_dom"/>
</dbReference>
<dbReference type="OrthoDB" id="9790967at2"/>
<dbReference type="KEGG" id="mgo:AFA91_20150"/>
<dbReference type="Gene3D" id="3.90.226.10">
    <property type="entry name" value="2-enoyl-CoA Hydratase, Chain A, domain 1"/>
    <property type="match status" value="1"/>
</dbReference>
<dbReference type="RefSeq" id="WP_049746262.1">
    <property type="nucleotide sequence ID" value="NZ_CP012150.1"/>
</dbReference>
<organism evidence="5 6">
    <name type="scientific">Mycolicibacterium goodii</name>
    <name type="common">Mycobacterium goodii</name>
    <dbReference type="NCBI Taxonomy" id="134601"/>
    <lineage>
        <taxon>Bacteria</taxon>
        <taxon>Bacillati</taxon>
        <taxon>Actinomycetota</taxon>
        <taxon>Actinomycetes</taxon>
        <taxon>Mycobacteriales</taxon>
        <taxon>Mycobacteriaceae</taxon>
        <taxon>Mycolicibacterium</taxon>
    </lineage>
</organism>
<sequence>MTTGRTSSTQPALSVVGRLGTIALRRPAAINAITPEDIARITELLGEAVADSRVTTILLHGEGDRGFCAGGDIKRVRDLVTNDDHDSLADFWSSEYRLDHLISTCPKPIVSIAHGLTLGGGMGLASHAAYRVVTDSSRLGMPEVFIGLSPDIGGLWLYANAPGCTGRYAALTGTQLSAGDALYMKLADHYVPQNDLPAVIAELSEKEPEHVLAPYGDHPPSWVADHRAAIDAIFGGTSVREISKIAAQIAAERSESVGAVEVAENTTRSFADASPTALAVTFEALDRASRMSSLGECLMQDLVVSQRCSRHPDLTEGIRARVVDKDRSPQWNPPTLDEVTRDAVAGFFDPIGPRLALPTWPS</sequence>
<dbReference type="InterPro" id="IPR032259">
    <property type="entry name" value="HIBYL-CoA-H"/>
</dbReference>
<accession>A0A0K0X8U7</accession>
<evidence type="ECO:0000256" key="2">
    <source>
        <dbReference type="ARBA" id="ARBA00011915"/>
    </source>
</evidence>
<keyword evidence="3" id="KW-0378">Hydrolase</keyword>
<evidence type="ECO:0000256" key="1">
    <source>
        <dbReference type="ARBA" id="ARBA00001709"/>
    </source>
</evidence>
<dbReference type="Pfam" id="PF16113">
    <property type="entry name" value="ECH_2"/>
    <property type="match status" value="1"/>
</dbReference>
<dbReference type="CDD" id="cd06558">
    <property type="entry name" value="crotonase-like"/>
    <property type="match status" value="1"/>
</dbReference>
<dbReference type="NCBIfam" id="NF004127">
    <property type="entry name" value="PRK05617.1"/>
    <property type="match status" value="1"/>
</dbReference>
<dbReference type="PANTHER" id="PTHR43176">
    <property type="entry name" value="3-HYDROXYISOBUTYRYL-COA HYDROLASE-RELATED"/>
    <property type="match status" value="1"/>
</dbReference>
<evidence type="ECO:0000313" key="6">
    <source>
        <dbReference type="Proteomes" id="UP000062255"/>
    </source>
</evidence>
<dbReference type="GO" id="GO:0005829">
    <property type="term" value="C:cytosol"/>
    <property type="evidence" value="ECO:0007669"/>
    <property type="project" value="TreeGrafter"/>
</dbReference>
<dbReference type="EMBL" id="CP012150">
    <property type="protein sequence ID" value="AKS33815.1"/>
    <property type="molecule type" value="Genomic_DNA"/>
</dbReference>
<dbReference type="GO" id="GO:0003860">
    <property type="term" value="F:3-hydroxyisobutyryl-CoA hydrolase activity"/>
    <property type="evidence" value="ECO:0007669"/>
    <property type="project" value="UniProtKB-EC"/>
</dbReference>
<dbReference type="SUPFAM" id="SSF52096">
    <property type="entry name" value="ClpP/crotonase"/>
    <property type="match status" value="1"/>
</dbReference>
<protein>
    <recommendedName>
        <fullName evidence="2">3-hydroxyisobutyryl-CoA hydrolase</fullName>
        <ecNumber evidence="2">3.1.2.4</ecNumber>
    </recommendedName>
</protein>
<gene>
    <name evidence="5" type="ORF">AFA91_20150</name>
</gene>
<evidence type="ECO:0000313" key="5">
    <source>
        <dbReference type="EMBL" id="AKS33815.1"/>
    </source>
</evidence>
<evidence type="ECO:0000259" key="4">
    <source>
        <dbReference type="Pfam" id="PF16113"/>
    </source>
</evidence>
<name>A0A0K0X8U7_MYCGD</name>
<dbReference type="Proteomes" id="UP000062255">
    <property type="component" value="Chromosome"/>
</dbReference>
<dbReference type="PANTHER" id="PTHR43176:SF3">
    <property type="entry name" value="3-HYDROXYISOBUTYRYL-COA HYDROLASE, MITOCHONDRIAL"/>
    <property type="match status" value="1"/>
</dbReference>
<evidence type="ECO:0000256" key="3">
    <source>
        <dbReference type="ARBA" id="ARBA00022801"/>
    </source>
</evidence>
<dbReference type="PATRIC" id="fig|134601.6.peg.4170"/>
<proteinExistence type="predicted"/>
<comment type="catalytic activity">
    <reaction evidence="1">
        <text>3-hydroxy-2-methylpropanoyl-CoA + H2O = 3-hydroxy-2-methylpropanoate + CoA + H(+)</text>
        <dbReference type="Rhea" id="RHEA:20888"/>
        <dbReference type="ChEBI" id="CHEBI:11805"/>
        <dbReference type="ChEBI" id="CHEBI:15377"/>
        <dbReference type="ChEBI" id="CHEBI:15378"/>
        <dbReference type="ChEBI" id="CHEBI:57287"/>
        <dbReference type="ChEBI" id="CHEBI:57340"/>
        <dbReference type="EC" id="3.1.2.4"/>
    </reaction>
</comment>
<dbReference type="EC" id="3.1.2.4" evidence="2"/>
<dbReference type="GO" id="GO:0006574">
    <property type="term" value="P:L-valine catabolic process"/>
    <property type="evidence" value="ECO:0007669"/>
    <property type="project" value="TreeGrafter"/>
</dbReference>